<gene>
    <name evidence="2" type="ORF">CLV60_108278</name>
</gene>
<name>A0A2P8G0B9_9BACT</name>
<evidence type="ECO:0000313" key="3">
    <source>
        <dbReference type="Proteomes" id="UP000241964"/>
    </source>
</evidence>
<dbReference type="Proteomes" id="UP000241964">
    <property type="component" value="Unassembled WGS sequence"/>
</dbReference>
<proteinExistence type="predicted"/>
<dbReference type="InterPro" id="IPR008984">
    <property type="entry name" value="SMAD_FHA_dom_sf"/>
</dbReference>
<sequence length="108" mass="12258">MIDSNDHLMSRPHCTIEVRLNRLGVLDFILRDGVALPQNAQKSSLNGTYLNANEKRLGDQDRIYLRDRDMIQIGMTKLVLITGYLAGSAEQAWQEVSTMEFGKTVDKF</sequence>
<feature type="domain" description="FHA" evidence="1">
    <location>
        <begin position="1"/>
        <end position="55"/>
    </location>
</feature>
<evidence type="ECO:0000259" key="1">
    <source>
        <dbReference type="PROSITE" id="PS50006"/>
    </source>
</evidence>
<dbReference type="InterPro" id="IPR000253">
    <property type="entry name" value="FHA_dom"/>
</dbReference>
<dbReference type="EMBL" id="PYAS01000008">
    <property type="protein sequence ID" value="PSL27420.1"/>
    <property type="molecule type" value="Genomic_DNA"/>
</dbReference>
<dbReference type="Pfam" id="PF00498">
    <property type="entry name" value="FHA"/>
    <property type="match status" value="1"/>
</dbReference>
<dbReference type="CDD" id="cd00060">
    <property type="entry name" value="FHA"/>
    <property type="match status" value="1"/>
</dbReference>
<organism evidence="2 3">
    <name type="scientific">Dyadobacter jiangsuensis</name>
    <dbReference type="NCBI Taxonomy" id="1591085"/>
    <lineage>
        <taxon>Bacteria</taxon>
        <taxon>Pseudomonadati</taxon>
        <taxon>Bacteroidota</taxon>
        <taxon>Cytophagia</taxon>
        <taxon>Cytophagales</taxon>
        <taxon>Spirosomataceae</taxon>
        <taxon>Dyadobacter</taxon>
    </lineage>
</organism>
<dbReference type="AlphaFoldDB" id="A0A2P8G0B9"/>
<comment type="caution">
    <text evidence="2">The sequence shown here is derived from an EMBL/GenBank/DDBJ whole genome shotgun (WGS) entry which is preliminary data.</text>
</comment>
<keyword evidence="3" id="KW-1185">Reference proteome</keyword>
<dbReference type="Gene3D" id="2.60.200.20">
    <property type="match status" value="1"/>
</dbReference>
<dbReference type="SUPFAM" id="SSF49879">
    <property type="entry name" value="SMAD/FHA domain"/>
    <property type="match status" value="1"/>
</dbReference>
<accession>A0A2P8G0B9</accession>
<reference evidence="2 3" key="1">
    <citation type="submission" date="2018-03" db="EMBL/GenBank/DDBJ databases">
        <title>Genomic Encyclopedia of Archaeal and Bacterial Type Strains, Phase II (KMG-II): from individual species to whole genera.</title>
        <authorList>
            <person name="Goeker M."/>
        </authorList>
    </citation>
    <scope>NUCLEOTIDE SEQUENCE [LARGE SCALE GENOMIC DNA]</scope>
    <source>
        <strain evidence="2 3">DSM 29057</strain>
    </source>
</reference>
<protein>
    <submittedName>
        <fullName evidence="2">FHA domain-containing protein</fullName>
    </submittedName>
</protein>
<evidence type="ECO:0000313" key="2">
    <source>
        <dbReference type="EMBL" id="PSL27420.1"/>
    </source>
</evidence>
<dbReference type="PROSITE" id="PS50006">
    <property type="entry name" value="FHA_DOMAIN"/>
    <property type="match status" value="1"/>
</dbReference>